<feature type="transmembrane region" description="Helical" evidence="6">
    <location>
        <begin position="58"/>
        <end position="78"/>
    </location>
</feature>
<gene>
    <name evidence="8" type="ORF">SCF082_LOCUS36768</name>
</gene>
<name>A0ABP0PKV4_9DINO</name>
<dbReference type="EMBL" id="CAXAMM010036669">
    <property type="protein sequence ID" value="CAK9076118.1"/>
    <property type="molecule type" value="Genomic_DNA"/>
</dbReference>
<keyword evidence="2 6" id="KW-0812">Transmembrane</keyword>
<dbReference type="Gene3D" id="1.20.120.350">
    <property type="entry name" value="Voltage-gated potassium channels. Chain C"/>
    <property type="match status" value="1"/>
</dbReference>
<evidence type="ECO:0000313" key="9">
    <source>
        <dbReference type="Proteomes" id="UP001642464"/>
    </source>
</evidence>
<dbReference type="PANTHER" id="PTHR10037">
    <property type="entry name" value="VOLTAGE-GATED CATION CHANNEL CALCIUM AND SODIUM"/>
    <property type="match status" value="1"/>
</dbReference>
<evidence type="ECO:0000256" key="6">
    <source>
        <dbReference type="SAM" id="Phobius"/>
    </source>
</evidence>
<feature type="transmembrane region" description="Helical" evidence="6">
    <location>
        <begin position="267"/>
        <end position="291"/>
    </location>
</feature>
<comment type="subcellular location">
    <subcellularLocation>
        <location evidence="1">Membrane</location>
        <topology evidence="1">Multi-pass membrane protein</topology>
    </subcellularLocation>
</comment>
<protein>
    <submittedName>
        <fullName evidence="8">Voltage-dependent L-type calcium channel subunit alpha-1F</fullName>
    </submittedName>
</protein>
<comment type="caution">
    <text evidence="8">The sequence shown here is derived from an EMBL/GenBank/DDBJ whole genome shotgun (WGS) entry which is preliminary data.</text>
</comment>
<feature type="transmembrane region" description="Helical" evidence="6">
    <location>
        <begin position="176"/>
        <end position="194"/>
    </location>
</feature>
<feature type="transmembrane region" description="Helical" evidence="6">
    <location>
        <begin position="98"/>
        <end position="119"/>
    </location>
</feature>
<keyword evidence="3 6" id="KW-1133">Transmembrane helix</keyword>
<dbReference type="Proteomes" id="UP001642464">
    <property type="component" value="Unassembled WGS sequence"/>
</dbReference>
<dbReference type="Pfam" id="PF00520">
    <property type="entry name" value="Ion_trans"/>
    <property type="match status" value="1"/>
</dbReference>
<feature type="region of interest" description="Disordered" evidence="5">
    <location>
        <begin position="1"/>
        <end position="20"/>
    </location>
</feature>
<dbReference type="InterPro" id="IPR005821">
    <property type="entry name" value="Ion_trans_dom"/>
</dbReference>
<dbReference type="InterPro" id="IPR027359">
    <property type="entry name" value="Volt_channel_dom_sf"/>
</dbReference>
<dbReference type="InterPro" id="IPR018247">
    <property type="entry name" value="EF_Hand_1_Ca_BS"/>
</dbReference>
<feature type="compositionally biased region" description="Pro residues" evidence="5">
    <location>
        <begin position="523"/>
        <end position="533"/>
    </location>
</feature>
<evidence type="ECO:0000259" key="7">
    <source>
        <dbReference type="Pfam" id="PF00520"/>
    </source>
</evidence>
<evidence type="ECO:0000256" key="2">
    <source>
        <dbReference type="ARBA" id="ARBA00022692"/>
    </source>
</evidence>
<feature type="region of interest" description="Disordered" evidence="5">
    <location>
        <begin position="516"/>
        <end position="537"/>
    </location>
</feature>
<proteinExistence type="predicted"/>
<feature type="transmembrane region" description="Helical" evidence="6">
    <location>
        <begin position="128"/>
        <end position="156"/>
    </location>
</feature>
<feature type="domain" description="Ion transport" evidence="7">
    <location>
        <begin position="68"/>
        <end position="293"/>
    </location>
</feature>
<dbReference type="PANTHER" id="PTHR10037:SF62">
    <property type="entry name" value="SODIUM CHANNEL PROTEIN 60E"/>
    <property type="match status" value="1"/>
</dbReference>
<dbReference type="Gene3D" id="1.10.287.70">
    <property type="match status" value="1"/>
</dbReference>
<dbReference type="InterPro" id="IPR043203">
    <property type="entry name" value="VGCC_Ca_Na"/>
</dbReference>
<keyword evidence="4 6" id="KW-0472">Membrane</keyword>
<accession>A0ABP0PKV4</accession>
<evidence type="ECO:0000256" key="4">
    <source>
        <dbReference type="ARBA" id="ARBA00023136"/>
    </source>
</evidence>
<evidence type="ECO:0000256" key="5">
    <source>
        <dbReference type="SAM" id="MobiDB-lite"/>
    </source>
</evidence>
<evidence type="ECO:0000256" key="3">
    <source>
        <dbReference type="ARBA" id="ARBA00022989"/>
    </source>
</evidence>
<organism evidence="8 9">
    <name type="scientific">Durusdinium trenchii</name>
    <dbReference type="NCBI Taxonomy" id="1381693"/>
    <lineage>
        <taxon>Eukaryota</taxon>
        <taxon>Sar</taxon>
        <taxon>Alveolata</taxon>
        <taxon>Dinophyceae</taxon>
        <taxon>Suessiales</taxon>
        <taxon>Symbiodiniaceae</taxon>
        <taxon>Durusdinium</taxon>
    </lineage>
</organism>
<evidence type="ECO:0000313" key="8">
    <source>
        <dbReference type="EMBL" id="CAK9076118.1"/>
    </source>
</evidence>
<dbReference type="PROSITE" id="PS00018">
    <property type="entry name" value="EF_HAND_1"/>
    <property type="match status" value="1"/>
</dbReference>
<keyword evidence="9" id="KW-1185">Reference proteome</keyword>
<evidence type="ECO:0000256" key="1">
    <source>
        <dbReference type="ARBA" id="ARBA00004141"/>
    </source>
</evidence>
<dbReference type="SUPFAM" id="SSF81324">
    <property type="entry name" value="Voltage-gated potassium channels"/>
    <property type="match status" value="1"/>
</dbReference>
<reference evidence="8 9" key="1">
    <citation type="submission" date="2024-02" db="EMBL/GenBank/DDBJ databases">
        <authorList>
            <person name="Chen Y."/>
            <person name="Shah S."/>
            <person name="Dougan E. K."/>
            <person name="Thang M."/>
            <person name="Chan C."/>
        </authorList>
    </citation>
    <scope>NUCLEOTIDE SEQUENCE [LARGE SCALE GENOMIC DNA]</scope>
</reference>
<sequence>MALAEAPPLSRESSLSKASPKLRSKASGLLDVRHSPKWLQLDRVHGDFVRSHKKHAEAWILSAEGHLFMGAIIAFQSLVLGAEVSLELEVEETWLKRWAIGLLFLDVLFLFIFFVEYILRSHALRMQYVLSASGLFDLLLLVTGLFAALVAFLDLLELPLPELLLGVAKSIRRLRILRIGRVFAIFPALSLLIKGLIRTQVAIVDSAVLICMMSLMGALLCAEELGHSEEGKELFGSVLQSFFVHLQLVLIEAWPDIAEVMMRSSKFWAVYVVLFLMVSSFAVLNVVTAIVCDGVLDLAQGQPPKSLDQVHAQHRAFRDQASDLYSTAKKGRKGELESKNCGSLLQTLDGKALLKKMHIALPSERQMRGLVDPDASGTVSLEELQEGLMRLRESHTDLMSLGTQCVLHRRIRSNLAALYQAEQTIEQKLRTQSDVTTARLRTVMDQLEVAWTELVSMPSRQGAAEEEELYKALQGMRRLEEVLGCLEQTMLNTINVSYTEKQSFQSTAVQTLHTAPPTMTVPVTPPTRLPPMPKRVTERRCPPTVLATSPPGRWVDARPLAEDWLGYFRANSLVNTGAVRAVLEFLSKSLGWSMETPVLLGRGIIAEQHGVTMPALTWGKDLLEVVWSSRGLLLNHAALKRLSLLMSGRLGQTMSKGVLDICHIFLPQLPILQSGLVYAFGGDSHMQGLAEFVFAAALRGHDPSLKLQWMPEQAERFLEGGLLLERFAFRVASATFGWSRRDWKVAGLPSELRSQPRGLRGFPHRSPRRKLRQGGTVLSGSCVQRDWRAPRCRRSLLPQCVLVFYPVESPEKMKDMHKVVSKTACLAASTFRPRKWRVPVANTRSPDVPVANAPDTTSTAVLSRGQLFTRTSTGATVRIVTWSNFS</sequence>